<dbReference type="InterPro" id="IPR036465">
    <property type="entry name" value="vWFA_dom_sf"/>
</dbReference>
<accession>A0A2N6PEL8</accession>
<proteinExistence type="predicted"/>
<dbReference type="SMART" id="SM00327">
    <property type="entry name" value="VWA"/>
    <property type="match status" value="1"/>
</dbReference>
<organism evidence="3 4">
    <name type="scientific">Brevibacterium luteolum</name>
    <dbReference type="NCBI Taxonomy" id="199591"/>
    <lineage>
        <taxon>Bacteria</taxon>
        <taxon>Bacillati</taxon>
        <taxon>Actinomycetota</taxon>
        <taxon>Actinomycetes</taxon>
        <taxon>Micrococcales</taxon>
        <taxon>Brevibacteriaceae</taxon>
        <taxon>Brevibacterium</taxon>
    </lineage>
</organism>
<dbReference type="InterPro" id="IPR002035">
    <property type="entry name" value="VWF_A"/>
</dbReference>
<keyword evidence="4" id="KW-1185">Reference proteome</keyword>
<keyword evidence="1" id="KW-1133">Transmembrane helix</keyword>
<dbReference type="Gene3D" id="3.40.50.410">
    <property type="entry name" value="von Willebrand factor, type A domain"/>
    <property type="match status" value="1"/>
</dbReference>
<feature type="transmembrane region" description="Helical" evidence="1">
    <location>
        <begin position="42"/>
        <end position="61"/>
    </location>
</feature>
<name>A0A2N6PEL8_9MICO</name>
<sequence>MEVPAMSIAPIMPWPLLAVLAVLLIGGCITLAILIRRRRIAWILRAVAAALLIGACLRPGVPTEVTTEVPVAAADVFLLVDTTASAVAEDWDGDKPRLEGVRADVDALLEQLPGARVSVITFDSRASVRVPLTTDHAAVRSAFEVMRPERTTSSTGSSVTAARGELVSRLDKSEENHPDNQRFVFYFGDGEQTSDQQPESLADIGDRIDGGGVFGYGTSAGGRMLETAGFDWSIDGSTTDPEPPEYIQDPETGKDALSVIDEDQLKAIAKDLGVDYTHRTAGTELKAAVTMPELEEQHNDEHVADGRSDYFWIPLLGVIALLTVDAGRSLGQFRSLNRLYALLRRSR</sequence>
<dbReference type="PROSITE" id="PS50234">
    <property type="entry name" value="VWFA"/>
    <property type="match status" value="1"/>
</dbReference>
<evidence type="ECO:0000259" key="2">
    <source>
        <dbReference type="PROSITE" id="PS50234"/>
    </source>
</evidence>
<keyword evidence="1" id="KW-0472">Membrane</keyword>
<protein>
    <submittedName>
        <fullName evidence="3">VWA domain-containing protein</fullName>
    </submittedName>
</protein>
<feature type="transmembrane region" description="Helical" evidence="1">
    <location>
        <begin position="12"/>
        <end position="35"/>
    </location>
</feature>
<gene>
    <name evidence="3" type="ORF">CJ198_12520</name>
</gene>
<evidence type="ECO:0000256" key="1">
    <source>
        <dbReference type="SAM" id="Phobius"/>
    </source>
</evidence>
<dbReference type="Pfam" id="PF13519">
    <property type="entry name" value="VWA_2"/>
    <property type="match status" value="1"/>
</dbReference>
<dbReference type="Proteomes" id="UP000235703">
    <property type="component" value="Unassembled WGS sequence"/>
</dbReference>
<evidence type="ECO:0000313" key="4">
    <source>
        <dbReference type="Proteomes" id="UP000235703"/>
    </source>
</evidence>
<dbReference type="AlphaFoldDB" id="A0A2N6PEL8"/>
<evidence type="ECO:0000313" key="3">
    <source>
        <dbReference type="EMBL" id="PMB97132.1"/>
    </source>
</evidence>
<dbReference type="EMBL" id="PNFZ01000009">
    <property type="protein sequence ID" value="PMB97132.1"/>
    <property type="molecule type" value="Genomic_DNA"/>
</dbReference>
<dbReference type="SUPFAM" id="SSF53300">
    <property type="entry name" value="vWA-like"/>
    <property type="match status" value="1"/>
</dbReference>
<feature type="domain" description="VWFA" evidence="2">
    <location>
        <begin position="75"/>
        <end position="272"/>
    </location>
</feature>
<reference evidence="3 4" key="1">
    <citation type="submission" date="2017-09" db="EMBL/GenBank/DDBJ databases">
        <title>Bacterial strain isolated from the female urinary microbiota.</title>
        <authorList>
            <person name="Thomas-White K."/>
            <person name="Kumar N."/>
            <person name="Forster S."/>
            <person name="Putonti C."/>
            <person name="Lawley T."/>
            <person name="Wolfe A.J."/>
        </authorList>
    </citation>
    <scope>NUCLEOTIDE SEQUENCE [LARGE SCALE GENOMIC DNA]</scope>
    <source>
        <strain evidence="3 4">UMB0680</strain>
    </source>
</reference>
<comment type="caution">
    <text evidence="3">The sequence shown here is derived from an EMBL/GenBank/DDBJ whole genome shotgun (WGS) entry which is preliminary data.</text>
</comment>
<keyword evidence="1" id="KW-0812">Transmembrane</keyword>